<organism evidence="4 5">
    <name type="scientific">Bacillus arachidis</name>
    <dbReference type="NCBI Taxonomy" id="2819290"/>
    <lineage>
        <taxon>Bacteria</taxon>
        <taxon>Bacillati</taxon>
        <taxon>Bacillota</taxon>
        <taxon>Bacilli</taxon>
        <taxon>Bacillales</taxon>
        <taxon>Bacillaceae</taxon>
        <taxon>Bacillus</taxon>
    </lineage>
</organism>
<proteinExistence type="predicted"/>
<dbReference type="NCBIfam" id="TIGR01549">
    <property type="entry name" value="HAD-SF-IA-v1"/>
    <property type="match status" value="1"/>
</dbReference>
<dbReference type="InterPro" id="IPR023214">
    <property type="entry name" value="HAD_sf"/>
</dbReference>
<accession>A0ABS3P3Z1</accession>
<dbReference type="InterPro" id="IPR023198">
    <property type="entry name" value="PGP-like_dom2"/>
</dbReference>
<dbReference type="SFLD" id="SFLDS00003">
    <property type="entry name" value="Haloacid_Dehalogenase"/>
    <property type="match status" value="1"/>
</dbReference>
<dbReference type="InterPro" id="IPR006549">
    <property type="entry name" value="HAD-SF_hydro_IIIA"/>
</dbReference>
<name>A0ABS3P3Z1_9BACI</name>
<dbReference type="GO" id="GO:0016787">
    <property type="term" value="F:hydrolase activity"/>
    <property type="evidence" value="ECO:0007669"/>
    <property type="project" value="UniProtKB-KW"/>
</dbReference>
<comment type="caution">
    <text evidence="4">The sequence shown here is derived from an EMBL/GenBank/DDBJ whole genome shotgun (WGS) entry which is preliminary data.</text>
</comment>
<dbReference type="EMBL" id="JAGDQJ010000026">
    <property type="protein sequence ID" value="MBO1627510.1"/>
    <property type="molecule type" value="Genomic_DNA"/>
</dbReference>
<evidence type="ECO:0000256" key="1">
    <source>
        <dbReference type="ARBA" id="ARBA00001946"/>
    </source>
</evidence>
<dbReference type="Proteomes" id="UP000677611">
    <property type="component" value="Unassembled WGS sequence"/>
</dbReference>
<keyword evidence="3" id="KW-0460">Magnesium</keyword>
<dbReference type="SFLD" id="SFLDG01135">
    <property type="entry name" value="C1.5.6:_HAD__Beta-PGM__Phospha"/>
    <property type="match status" value="1"/>
</dbReference>
<dbReference type="Gene3D" id="3.40.50.1000">
    <property type="entry name" value="HAD superfamily/HAD-like"/>
    <property type="match status" value="1"/>
</dbReference>
<dbReference type="Pfam" id="PF00702">
    <property type="entry name" value="Hydrolase"/>
    <property type="match status" value="1"/>
</dbReference>
<dbReference type="SUPFAM" id="SSF56784">
    <property type="entry name" value="HAD-like"/>
    <property type="match status" value="1"/>
</dbReference>
<keyword evidence="2 4" id="KW-0378">Hydrolase</keyword>
<dbReference type="SFLD" id="SFLDG01129">
    <property type="entry name" value="C1.5:_HAD__Beta-PGM__Phosphata"/>
    <property type="match status" value="1"/>
</dbReference>
<keyword evidence="5" id="KW-1185">Reference proteome</keyword>
<dbReference type="NCBIfam" id="TIGR01509">
    <property type="entry name" value="HAD-SF-IA-v3"/>
    <property type="match status" value="1"/>
</dbReference>
<dbReference type="InterPro" id="IPR036412">
    <property type="entry name" value="HAD-like_sf"/>
</dbReference>
<gene>
    <name evidence="4" type="ORF">J4P90_20240</name>
</gene>
<dbReference type="PANTHER" id="PTHR46470">
    <property type="entry name" value="N-ACYLNEURAMINATE-9-PHOSPHATASE"/>
    <property type="match status" value="1"/>
</dbReference>
<sequence>MIFFDIDGTLLDYDYAEKQGIIDFFHTHREFSPLEPKPLIELWNRTSNKYFQLFLEGSLSFQEQKQKRMKRIFEEVNLNISNEEADKKFRLYQQYFQRNWTVYNDVIRCLDFLKSQGFELGIISNGDYDQQVHKLKQIGINNYFSDVIASSQVGVAKPDSKIFKEAATRMNQDIKECYYVGDRLDTDALGSKDAGMTGIWINRLDDKKHKDVITIHSLSQLERIIKAA</sequence>
<comment type="cofactor">
    <cofactor evidence="1">
        <name>Mg(2+)</name>
        <dbReference type="ChEBI" id="CHEBI:18420"/>
    </cofactor>
</comment>
<dbReference type="InterPro" id="IPR006439">
    <property type="entry name" value="HAD-SF_hydro_IA"/>
</dbReference>
<evidence type="ECO:0000256" key="3">
    <source>
        <dbReference type="ARBA" id="ARBA00022842"/>
    </source>
</evidence>
<protein>
    <submittedName>
        <fullName evidence="4">HAD family hydrolase</fullName>
    </submittedName>
</protein>
<dbReference type="RefSeq" id="WP_208018824.1">
    <property type="nucleotide sequence ID" value="NZ_JAGDQJ010000026.1"/>
</dbReference>
<dbReference type="PRINTS" id="PR00413">
    <property type="entry name" value="HADHALOGNASE"/>
</dbReference>
<dbReference type="Gene3D" id="1.10.150.240">
    <property type="entry name" value="Putative phosphatase, domain 2"/>
    <property type="match status" value="1"/>
</dbReference>
<evidence type="ECO:0000256" key="2">
    <source>
        <dbReference type="ARBA" id="ARBA00022801"/>
    </source>
</evidence>
<evidence type="ECO:0000313" key="5">
    <source>
        <dbReference type="Proteomes" id="UP000677611"/>
    </source>
</evidence>
<dbReference type="NCBIfam" id="TIGR01662">
    <property type="entry name" value="HAD-SF-IIIA"/>
    <property type="match status" value="1"/>
</dbReference>
<dbReference type="PANTHER" id="PTHR46470:SF4">
    <property type="entry name" value="5-AMINO-6-(5-PHOSPHO-D-RIBITYLAMINO)URACIL PHOSPHATASE YIGB"/>
    <property type="match status" value="1"/>
</dbReference>
<reference evidence="4 5" key="1">
    <citation type="submission" date="2021-03" db="EMBL/GenBank/DDBJ databases">
        <title>Identification of novel Bacillus strains.</title>
        <authorList>
            <person name="Xiao Z."/>
            <person name="Li Y."/>
            <person name="Shen J."/>
        </authorList>
    </citation>
    <scope>NUCLEOTIDE SEQUENCE [LARGE SCALE GENOMIC DNA]</scope>
    <source>
        <strain evidence="4 5">SY8</strain>
    </source>
</reference>
<evidence type="ECO:0000313" key="4">
    <source>
        <dbReference type="EMBL" id="MBO1627510.1"/>
    </source>
</evidence>
<dbReference type="InterPro" id="IPR051400">
    <property type="entry name" value="HAD-like_hydrolase"/>
</dbReference>